<protein>
    <submittedName>
        <fullName evidence="1">Uncharacterized protein</fullName>
    </submittedName>
</protein>
<organism evidence="1 2">
    <name type="scientific">Brassica napus</name>
    <name type="common">Rape</name>
    <dbReference type="NCBI Taxonomy" id="3708"/>
    <lineage>
        <taxon>Eukaryota</taxon>
        <taxon>Viridiplantae</taxon>
        <taxon>Streptophyta</taxon>
        <taxon>Embryophyta</taxon>
        <taxon>Tracheophyta</taxon>
        <taxon>Spermatophyta</taxon>
        <taxon>Magnoliopsida</taxon>
        <taxon>eudicotyledons</taxon>
        <taxon>Gunneridae</taxon>
        <taxon>Pentapetalae</taxon>
        <taxon>rosids</taxon>
        <taxon>malvids</taxon>
        <taxon>Brassicales</taxon>
        <taxon>Brassicaceae</taxon>
        <taxon>Brassiceae</taxon>
        <taxon>Brassica</taxon>
    </lineage>
</organism>
<evidence type="ECO:0000313" key="1">
    <source>
        <dbReference type="EMBL" id="KAH0889149.1"/>
    </source>
</evidence>
<comment type="caution">
    <text evidence="1">The sequence shown here is derived from an EMBL/GenBank/DDBJ whole genome shotgun (WGS) entry which is preliminary data.</text>
</comment>
<dbReference type="Proteomes" id="UP000824890">
    <property type="component" value="Unassembled WGS sequence"/>
</dbReference>
<gene>
    <name evidence="1" type="ORF">HID58_051578</name>
</gene>
<keyword evidence="2" id="KW-1185">Reference proteome</keyword>
<proteinExistence type="predicted"/>
<evidence type="ECO:0000313" key="2">
    <source>
        <dbReference type="Proteomes" id="UP000824890"/>
    </source>
</evidence>
<reference evidence="1 2" key="1">
    <citation type="submission" date="2021-05" db="EMBL/GenBank/DDBJ databases">
        <title>Genome Assembly of Synthetic Allotetraploid Brassica napus Reveals Homoeologous Exchanges between Subgenomes.</title>
        <authorList>
            <person name="Davis J.T."/>
        </authorList>
    </citation>
    <scope>NUCLEOTIDE SEQUENCE [LARGE SCALE GENOMIC DNA]</scope>
    <source>
        <strain evidence="2">cv. Da-Ae</strain>
        <tissue evidence="1">Seedling</tissue>
    </source>
</reference>
<accession>A0ABQ8A9K2</accession>
<name>A0ABQ8A9K2_BRANA</name>
<sequence>MISSCVCFKIPDMWNVDPIILAWPITPVTQVGLETLMSEWKSDRRSNAKGKKKLMVSGV</sequence>
<dbReference type="EMBL" id="JAGKQM010000013">
    <property type="protein sequence ID" value="KAH0889149.1"/>
    <property type="molecule type" value="Genomic_DNA"/>
</dbReference>